<feature type="signal peptide" evidence="2">
    <location>
        <begin position="1"/>
        <end position="29"/>
    </location>
</feature>
<name>A0ABY8XU79_9PSEU</name>
<proteinExistence type="predicted"/>
<feature type="compositionally biased region" description="Low complexity" evidence="1">
    <location>
        <begin position="25"/>
        <end position="44"/>
    </location>
</feature>
<protein>
    <recommendedName>
        <fullName evidence="5">Small secreted hydrophilic protein</fullName>
    </recommendedName>
</protein>
<feature type="chain" id="PRO_5047234874" description="Small secreted hydrophilic protein" evidence="2">
    <location>
        <begin position="30"/>
        <end position="100"/>
    </location>
</feature>
<dbReference type="EMBL" id="CP127173">
    <property type="protein sequence ID" value="WIV59189.1"/>
    <property type="molecule type" value="Genomic_DNA"/>
</dbReference>
<evidence type="ECO:0000313" key="3">
    <source>
        <dbReference type="EMBL" id="WIV59189.1"/>
    </source>
</evidence>
<accession>A0ABY8XU79</accession>
<organism evidence="3 4">
    <name type="scientific">Amycolatopsis nalaikhensis</name>
    <dbReference type="NCBI Taxonomy" id="715472"/>
    <lineage>
        <taxon>Bacteria</taxon>
        <taxon>Bacillati</taxon>
        <taxon>Actinomycetota</taxon>
        <taxon>Actinomycetes</taxon>
        <taxon>Pseudonocardiales</taxon>
        <taxon>Pseudonocardiaceae</taxon>
        <taxon>Amycolatopsis</taxon>
    </lineage>
</organism>
<evidence type="ECO:0000256" key="1">
    <source>
        <dbReference type="SAM" id="MobiDB-lite"/>
    </source>
</evidence>
<feature type="region of interest" description="Disordered" evidence="1">
    <location>
        <begin position="25"/>
        <end position="100"/>
    </location>
</feature>
<evidence type="ECO:0000256" key="2">
    <source>
        <dbReference type="SAM" id="SignalP"/>
    </source>
</evidence>
<keyword evidence="2" id="KW-0732">Signal</keyword>
<gene>
    <name evidence="3" type="ORF">QP939_11440</name>
</gene>
<evidence type="ECO:0008006" key="5">
    <source>
        <dbReference type="Google" id="ProtNLM"/>
    </source>
</evidence>
<dbReference type="Proteomes" id="UP001227101">
    <property type="component" value="Chromosome"/>
</dbReference>
<dbReference type="RefSeq" id="WP_285456681.1">
    <property type="nucleotide sequence ID" value="NZ_CP127173.1"/>
</dbReference>
<sequence length="100" mass="9703">MRRRTRIAAVVGGAAALLAATLGTAAATAAPSPSAPASVPAPAAGVQEGDQAAPDRPGAPETEKAGEATGVEQEPATEADGPGGHQDPAGNVDHQFQGEE</sequence>
<reference evidence="3 4" key="1">
    <citation type="submission" date="2023-06" db="EMBL/GenBank/DDBJ databases">
        <authorList>
            <person name="Oyuntsetseg B."/>
            <person name="Kim S.B."/>
        </authorList>
    </citation>
    <scope>NUCLEOTIDE SEQUENCE [LARGE SCALE GENOMIC DNA]</scope>
    <source>
        <strain evidence="3 4">2-2</strain>
    </source>
</reference>
<keyword evidence="4" id="KW-1185">Reference proteome</keyword>
<evidence type="ECO:0000313" key="4">
    <source>
        <dbReference type="Proteomes" id="UP001227101"/>
    </source>
</evidence>